<evidence type="ECO:0000256" key="4">
    <source>
        <dbReference type="ARBA" id="ARBA00023125"/>
    </source>
</evidence>
<dbReference type="EMBL" id="JHEG04000001">
    <property type="protein sequence ID" value="KAF3886842.1"/>
    <property type="molecule type" value="Genomic_DNA"/>
</dbReference>
<reference evidence="8" key="2">
    <citation type="submission" date="2019-11" db="EMBL/GenBank/DDBJ databases">
        <title>Improved Assembly of Tolypothrix boutellei genome.</title>
        <authorList>
            <person name="Sarangi A.N."/>
            <person name="Mukherjee M."/>
            <person name="Ghosh S."/>
            <person name="Singh D."/>
            <person name="Das A."/>
            <person name="Kant S."/>
            <person name="Prusty A."/>
            <person name="Tripathy S."/>
        </authorList>
    </citation>
    <scope>NUCLEOTIDE SEQUENCE</scope>
    <source>
        <strain evidence="8">VB521301</strain>
    </source>
</reference>
<keyword evidence="1 6" id="KW-0597">Phosphoprotein</keyword>
<dbReference type="RefSeq" id="WP_038082919.1">
    <property type="nucleotide sequence ID" value="NZ_JHEG04000001.1"/>
</dbReference>
<evidence type="ECO:0000313" key="10">
    <source>
        <dbReference type="Proteomes" id="UP000029738"/>
    </source>
</evidence>
<evidence type="ECO:0000256" key="6">
    <source>
        <dbReference type="PROSITE-ProRule" id="PRU00169"/>
    </source>
</evidence>
<dbReference type="GO" id="GO:0005829">
    <property type="term" value="C:cytosol"/>
    <property type="evidence" value="ECO:0007669"/>
    <property type="project" value="TreeGrafter"/>
</dbReference>
<dbReference type="GO" id="GO:0000156">
    <property type="term" value="F:phosphorelay response regulator activity"/>
    <property type="evidence" value="ECO:0007669"/>
    <property type="project" value="TreeGrafter"/>
</dbReference>
<dbReference type="STRING" id="1479485.DA73_0220305"/>
<accession>A0A0C1N855</accession>
<name>A0A0C1N855_9CYAN</name>
<keyword evidence="10" id="KW-1185">Reference proteome</keyword>
<evidence type="ECO:0000256" key="2">
    <source>
        <dbReference type="ARBA" id="ARBA00023012"/>
    </source>
</evidence>
<evidence type="ECO:0000256" key="3">
    <source>
        <dbReference type="ARBA" id="ARBA00023015"/>
    </source>
</evidence>
<protein>
    <submittedName>
        <fullName evidence="8 9">Response regulator</fullName>
    </submittedName>
</protein>
<dbReference type="GO" id="GO:0006355">
    <property type="term" value="P:regulation of DNA-templated transcription"/>
    <property type="evidence" value="ECO:0007669"/>
    <property type="project" value="TreeGrafter"/>
</dbReference>
<evidence type="ECO:0000256" key="5">
    <source>
        <dbReference type="ARBA" id="ARBA00023163"/>
    </source>
</evidence>
<dbReference type="AlphaFoldDB" id="A0A0C1N855"/>
<dbReference type="EMBL" id="JHEG02000048">
    <property type="protein sequence ID" value="KIE10822.1"/>
    <property type="molecule type" value="Genomic_DNA"/>
</dbReference>
<proteinExistence type="predicted"/>
<evidence type="ECO:0000259" key="7">
    <source>
        <dbReference type="PROSITE" id="PS50110"/>
    </source>
</evidence>
<dbReference type="SUPFAM" id="SSF52172">
    <property type="entry name" value="CheY-like"/>
    <property type="match status" value="1"/>
</dbReference>
<sequence length="137" mass="15327">MFSSQVKPQAKRILVIDDTQDNLHLLEAVLVEEGYVVDVASNGKAGLTMIEASPPDLVLLDAMMPGMDGYEVTRRIRQNKKLPFIPIILITAYVEADIPEGLNLGANDFLRKPIDYDELMARIKAFLRLKDTMSHTV</sequence>
<organism evidence="9">
    <name type="scientific">Tolypothrix bouteillei VB521301</name>
    <dbReference type="NCBI Taxonomy" id="1479485"/>
    <lineage>
        <taxon>Bacteria</taxon>
        <taxon>Bacillati</taxon>
        <taxon>Cyanobacteriota</taxon>
        <taxon>Cyanophyceae</taxon>
        <taxon>Nostocales</taxon>
        <taxon>Tolypothrichaceae</taxon>
        <taxon>Tolypothrix</taxon>
    </lineage>
</organism>
<comment type="caution">
    <text evidence="9">The sequence shown here is derived from an EMBL/GenBank/DDBJ whole genome shotgun (WGS) entry which is preliminary data.</text>
</comment>
<dbReference type="PROSITE" id="PS50110">
    <property type="entry name" value="RESPONSE_REGULATORY"/>
    <property type="match status" value="1"/>
</dbReference>
<evidence type="ECO:0000313" key="8">
    <source>
        <dbReference type="EMBL" id="KAF3886842.1"/>
    </source>
</evidence>
<evidence type="ECO:0000313" key="9">
    <source>
        <dbReference type="EMBL" id="KIE10822.1"/>
    </source>
</evidence>
<dbReference type="InterPro" id="IPR039420">
    <property type="entry name" value="WalR-like"/>
</dbReference>
<keyword evidence="2" id="KW-0902">Two-component regulatory system</keyword>
<dbReference type="PANTHER" id="PTHR48111:SF1">
    <property type="entry name" value="TWO-COMPONENT RESPONSE REGULATOR ORR33"/>
    <property type="match status" value="1"/>
</dbReference>
<evidence type="ECO:0000256" key="1">
    <source>
        <dbReference type="ARBA" id="ARBA00022553"/>
    </source>
</evidence>
<keyword evidence="3" id="KW-0805">Transcription regulation</keyword>
<dbReference type="GO" id="GO:0032993">
    <property type="term" value="C:protein-DNA complex"/>
    <property type="evidence" value="ECO:0007669"/>
    <property type="project" value="TreeGrafter"/>
</dbReference>
<dbReference type="Proteomes" id="UP000029738">
    <property type="component" value="Unassembled WGS sequence"/>
</dbReference>
<dbReference type="FunFam" id="3.40.50.2300:FF:000001">
    <property type="entry name" value="DNA-binding response regulator PhoB"/>
    <property type="match status" value="1"/>
</dbReference>
<dbReference type="GO" id="GO:0000976">
    <property type="term" value="F:transcription cis-regulatory region binding"/>
    <property type="evidence" value="ECO:0007669"/>
    <property type="project" value="TreeGrafter"/>
</dbReference>
<dbReference type="InterPro" id="IPR001789">
    <property type="entry name" value="Sig_transdc_resp-reg_receiver"/>
</dbReference>
<dbReference type="SMART" id="SM00448">
    <property type="entry name" value="REC"/>
    <property type="match status" value="1"/>
</dbReference>
<dbReference type="Pfam" id="PF00072">
    <property type="entry name" value="Response_reg"/>
    <property type="match status" value="1"/>
</dbReference>
<keyword evidence="4" id="KW-0238">DNA-binding</keyword>
<gene>
    <name evidence="9" type="ORF">DA73_0220305</name>
    <name evidence="8" type="ORF">DA73_0400016130</name>
</gene>
<keyword evidence="5" id="KW-0804">Transcription</keyword>
<dbReference type="PANTHER" id="PTHR48111">
    <property type="entry name" value="REGULATOR OF RPOS"/>
    <property type="match status" value="1"/>
</dbReference>
<feature type="modified residue" description="4-aspartylphosphate" evidence="6">
    <location>
        <position position="61"/>
    </location>
</feature>
<reference evidence="9" key="1">
    <citation type="journal article" date="2015" name="Genome Announc.">
        <title>Draft Genome Sequence of Tolypothrix boutellei Strain VB521301.</title>
        <authorList>
            <person name="Chandrababunaidu M.M."/>
            <person name="Singh D."/>
            <person name="Sen D."/>
            <person name="Bhan S."/>
            <person name="Das S."/>
            <person name="Gupta A."/>
            <person name="Adhikary S.P."/>
            <person name="Tripathy S."/>
        </authorList>
    </citation>
    <scope>NUCLEOTIDE SEQUENCE</scope>
    <source>
        <strain evidence="9">VB521301</strain>
    </source>
</reference>
<feature type="domain" description="Response regulatory" evidence="7">
    <location>
        <begin position="12"/>
        <end position="127"/>
    </location>
</feature>
<dbReference type="Gene3D" id="3.40.50.2300">
    <property type="match status" value="1"/>
</dbReference>
<dbReference type="OrthoDB" id="427175at2"/>
<dbReference type="InterPro" id="IPR011006">
    <property type="entry name" value="CheY-like_superfamily"/>
</dbReference>